<sequence length="1001" mass="108938">MKLLLDMQGAQSQSRYRGIGRYTLELGRAMATRPLPGMDLHFALNMQFGEAADAAISALGPHADTAHRLCYRSLEDVSFVAPSNEVRRHAAEAIVAHAFEQSGADVVWYSSVVEGYHEDVVIPARSLHTARSVATLYDLIPLHEPDTYLNHPRLRHWYDTRVKTLMQCDLLLAISEWARTDAIDRLGLVPERVVNIGAGVDPLFRPPAIPGPLAASLAHALGVRQPYVLYNGGLDPRKNVPRLIEAFARLPENVRNRHQLVIVGRTSAEQMATLSAAVRKAGLPAATVIFAGYVSDQMLVELYARCALFVFPSLLEGFGLSPLEAMSCGAAVLSSRAASLAEVVGCEDAMFDPTDALAMSEKMRQGLEDPGFNAFLRHHGKAQSARFSWQDTAARAYQAIDALPDRRMASARSSAITVRASSVVCLHSGRPPGWVEAIRGLAKCEAAELPGDISQASDALRLQLVATDHIVYALPLSDVWRMPSWLQAWPGTLVIEHDAEPLHSGGSALFRARYRAGGYAACLDPLATIPLRLGERCLGVVFDEGCSPTALSIDPAVPHDCFSPATHPDRLISRLLAWRETSAASSESRLLDELAGDATARLADDELAAISDAIVAARPSAHAHRWLIDVSQIARNDLGTGVQRVVRSVLRQWLLHPPLGIRIEPVAFVEGHFRFARRYTLGLMGIDAGQLDDDFVAPALGDQYVGLDWSAETMAAAAPVLQDWHRLGVGMHFVVHDLLPLSQPEAFHPFARELFLGWLQLASHVADAFHCVSRATASELEQWLGNGGAPFQFGRQPAVDCFPLGVEITTCASAPGELPLLLADAMAARPSLLMVGTLEPRKAHAQALGAAEHLWNQGVDVNLVIVGRYGWLVEDLARRLEQHPEQSHRLFWLRDIGDPALEAIYRKASVLLAPSLGEGFGLPLVEAAQRSLPVIARDLPVFREVMGDYPVYFQGQEPGDLARVLAAWLGNTPPPAPKRDWPNWAQSAQTLAAAIQKLSPG</sequence>
<reference evidence="3 4" key="1">
    <citation type="submission" date="2016-02" db="EMBL/GenBank/DDBJ databases">
        <title>Complete genome sequencing and analysis of ATSB10, Dyella thiooxydans isolated from rhizosphere soil of sunflower (Helianthus annuus L.).</title>
        <authorList>
            <person name="Lee Y."/>
            <person name="Hwangbo K."/>
            <person name="Chung H."/>
            <person name="Yoo J."/>
            <person name="Kim K.Y."/>
            <person name="Sa T.M."/>
            <person name="Um Y."/>
            <person name="Madhaiyan M."/>
        </authorList>
    </citation>
    <scope>NUCLEOTIDE SEQUENCE [LARGE SCALE GENOMIC DNA]</scope>
    <source>
        <strain evidence="3 4">ATSB10</strain>
    </source>
</reference>
<dbReference type="PANTHER" id="PTHR46401:SF2">
    <property type="entry name" value="GLYCOSYLTRANSFERASE WBBK-RELATED"/>
    <property type="match status" value="1"/>
</dbReference>
<gene>
    <name evidence="3" type="ORF">ATSB10_36330</name>
</gene>
<evidence type="ECO:0000259" key="2">
    <source>
        <dbReference type="Pfam" id="PF00534"/>
    </source>
</evidence>
<dbReference type="Pfam" id="PF00534">
    <property type="entry name" value="Glycos_transf_1"/>
    <property type="match status" value="2"/>
</dbReference>
<dbReference type="OrthoDB" id="9801609at2"/>
<dbReference type="KEGG" id="dtx:ATSB10_36330"/>
<protein>
    <recommendedName>
        <fullName evidence="2">Glycosyl transferase family 1 domain-containing protein</fullName>
    </recommendedName>
</protein>
<keyword evidence="4" id="KW-1185">Reference proteome</keyword>
<evidence type="ECO:0000313" key="3">
    <source>
        <dbReference type="EMBL" id="AND71087.1"/>
    </source>
</evidence>
<proteinExistence type="predicted"/>
<dbReference type="PANTHER" id="PTHR46401">
    <property type="entry name" value="GLYCOSYLTRANSFERASE WBBK-RELATED"/>
    <property type="match status" value="1"/>
</dbReference>
<evidence type="ECO:0000256" key="1">
    <source>
        <dbReference type="ARBA" id="ARBA00022679"/>
    </source>
</evidence>
<dbReference type="GO" id="GO:0009103">
    <property type="term" value="P:lipopolysaccharide biosynthetic process"/>
    <property type="evidence" value="ECO:0007669"/>
    <property type="project" value="TreeGrafter"/>
</dbReference>
<feature type="domain" description="Glycosyl transferase family 1" evidence="2">
    <location>
        <begin position="830"/>
        <end position="972"/>
    </location>
</feature>
<dbReference type="InterPro" id="IPR001296">
    <property type="entry name" value="Glyco_trans_1"/>
</dbReference>
<evidence type="ECO:0000313" key="4">
    <source>
        <dbReference type="Proteomes" id="UP000077255"/>
    </source>
</evidence>
<accession>A0A160N559</accession>
<dbReference type="EMBL" id="CP014841">
    <property type="protein sequence ID" value="AND71087.1"/>
    <property type="molecule type" value="Genomic_DNA"/>
</dbReference>
<dbReference type="Gene3D" id="3.40.50.2000">
    <property type="entry name" value="Glycogen Phosphorylase B"/>
    <property type="match status" value="3"/>
</dbReference>
<dbReference type="STRING" id="445710.ATSB10_36330"/>
<keyword evidence="1" id="KW-0808">Transferase</keyword>
<dbReference type="PATRIC" id="fig|445710.3.peg.3632"/>
<feature type="domain" description="Glycosyl transferase family 1" evidence="2">
    <location>
        <begin position="224"/>
        <end position="373"/>
    </location>
</feature>
<dbReference type="AlphaFoldDB" id="A0A160N559"/>
<dbReference type="CDD" id="cd03809">
    <property type="entry name" value="GT4_MtfB-like"/>
    <property type="match status" value="2"/>
</dbReference>
<organism evidence="3 4">
    <name type="scientific">Dyella thiooxydans</name>
    <dbReference type="NCBI Taxonomy" id="445710"/>
    <lineage>
        <taxon>Bacteria</taxon>
        <taxon>Pseudomonadati</taxon>
        <taxon>Pseudomonadota</taxon>
        <taxon>Gammaproteobacteria</taxon>
        <taxon>Lysobacterales</taxon>
        <taxon>Rhodanobacteraceae</taxon>
        <taxon>Dyella</taxon>
    </lineage>
</organism>
<dbReference type="GO" id="GO:0016757">
    <property type="term" value="F:glycosyltransferase activity"/>
    <property type="evidence" value="ECO:0007669"/>
    <property type="project" value="InterPro"/>
</dbReference>
<name>A0A160N559_9GAMM</name>
<dbReference type="RefSeq" id="WP_063674044.1">
    <property type="nucleotide sequence ID" value="NZ_CP014841.1"/>
</dbReference>
<dbReference type="Proteomes" id="UP000077255">
    <property type="component" value="Chromosome"/>
</dbReference>
<dbReference type="SUPFAM" id="SSF53756">
    <property type="entry name" value="UDP-Glycosyltransferase/glycogen phosphorylase"/>
    <property type="match status" value="2"/>
</dbReference>